<keyword evidence="2" id="KW-0067">ATP-binding</keyword>
<dbReference type="AlphaFoldDB" id="A0A9P6R951"/>
<dbReference type="GO" id="GO:0005524">
    <property type="term" value="F:ATP binding"/>
    <property type="evidence" value="ECO:0007669"/>
    <property type="project" value="UniProtKB-KW"/>
</dbReference>
<evidence type="ECO:0000256" key="2">
    <source>
        <dbReference type="ARBA" id="ARBA00022840"/>
    </source>
</evidence>
<name>A0A9P6R951_9FUNG</name>
<keyword evidence="6" id="KW-1185">Reference proteome</keyword>
<dbReference type="GO" id="GO:0016020">
    <property type="term" value="C:membrane"/>
    <property type="evidence" value="ECO:0007669"/>
    <property type="project" value="TreeGrafter"/>
</dbReference>
<feature type="domain" description="AMP-dependent synthetase/ligase" evidence="4">
    <location>
        <begin position="79"/>
        <end position="196"/>
    </location>
</feature>
<dbReference type="InterPro" id="IPR042099">
    <property type="entry name" value="ANL_N_sf"/>
</dbReference>
<gene>
    <name evidence="5" type="ORF">BGZ97_010022</name>
</gene>
<feature type="region of interest" description="Disordered" evidence="3">
    <location>
        <begin position="1"/>
        <end position="24"/>
    </location>
</feature>
<dbReference type="InterPro" id="IPR000873">
    <property type="entry name" value="AMP-dep_synth/lig_dom"/>
</dbReference>
<dbReference type="GO" id="GO:0005783">
    <property type="term" value="C:endoplasmic reticulum"/>
    <property type="evidence" value="ECO:0007669"/>
    <property type="project" value="TreeGrafter"/>
</dbReference>
<evidence type="ECO:0000313" key="5">
    <source>
        <dbReference type="EMBL" id="KAG0313672.1"/>
    </source>
</evidence>
<dbReference type="EMBL" id="JAAAIN010000500">
    <property type="protein sequence ID" value="KAG0313672.1"/>
    <property type="molecule type" value="Genomic_DNA"/>
</dbReference>
<evidence type="ECO:0000259" key="4">
    <source>
        <dbReference type="Pfam" id="PF00501"/>
    </source>
</evidence>
<comment type="caution">
    <text evidence="5">The sequence shown here is derived from an EMBL/GenBank/DDBJ whole genome shotgun (WGS) entry which is preliminary data.</text>
</comment>
<sequence length="648" mass="70151">MPPVPYNKDHQAVELPGTRRPGQTGIYRRVGFENELMSIPQSRPHLRTVYDAFQHGLAISPNKPFVGERAWDPISKAYGPYEWQTYVEIAARANRFGSGLVHLHQHSNGLAEPAQGWSVGIWSINRTTWTTADIACVAYNLVSVGLYDTLGPEAVTYGINHSECSIVVTSADHIASLLHNAGNMPGLKIIISMDSLNGAADPKVISGSELAGPILRTFAADKGKGAIITHANLIATLASSEITNPLSADDCVISFLPAAHLYGRAREIFLYGVGGQIGYSTGDALRLLDDIATLRPTFLPAVPRLLNRIYARVYAATAEAPGLAGVLARKGLSVKLANLEAGFGNKHALWDRLLFNKVRMVLGGRVDKVLTGSAPVASEVLSFIRVAFIVDIAEAYGMTENSASATSTQPGELEASHVGPPSPNGEIKLVDVAELNYFSTDKPYPRGEICTRGPATFSGYLKDEKKTKEAIDEEGWLHTGDIGFIKENGTLTIIDRVKNVFKLSIGEYVAVEKVEYQIATRLPLALQLFIHGDSVEACLVAVVVPDPDTFPAFVNKVLGGDSTITTAVYQDPKLRRAVLKEIALAAQAASLKSFEIPKAVLIEPVPFTIEGGMLTPTLKIKRHPVVQAYRKQIDELYREIRGGTDPKL</sequence>
<proteinExistence type="predicted"/>
<dbReference type="PANTHER" id="PTHR43272">
    <property type="entry name" value="LONG-CHAIN-FATTY-ACID--COA LIGASE"/>
    <property type="match status" value="1"/>
</dbReference>
<protein>
    <recommendedName>
        <fullName evidence="4">AMP-dependent synthetase/ligase domain-containing protein</fullName>
    </recommendedName>
</protein>
<dbReference type="Proteomes" id="UP000823405">
    <property type="component" value="Unassembled WGS sequence"/>
</dbReference>
<evidence type="ECO:0000256" key="3">
    <source>
        <dbReference type="SAM" id="MobiDB-lite"/>
    </source>
</evidence>
<dbReference type="GO" id="GO:0004467">
    <property type="term" value="F:long-chain fatty acid-CoA ligase activity"/>
    <property type="evidence" value="ECO:0007669"/>
    <property type="project" value="TreeGrafter"/>
</dbReference>
<evidence type="ECO:0000313" key="6">
    <source>
        <dbReference type="Proteomes" id="UP000823405"/>
    </source>
</evidence>
<keyword evidence="1" id="KW-0547">Nucleotide-binding</keyword>
<reference evidence="5" key="1">
    <citation type="journal article" date="2020" name="Fungal Divers.">
        <title>Resolving the Mortierellaceae phylogeny through synthesis of multi-gene phylogenetics and phylogenomics.</title>
        <authorList>
            <person name="Vandepol N."/>
            <person name="Liber J."/>
            <person name="Desiro A."/>
            <person name="Na H."/>
            <person name="Kennedy M."/>
            <person name="Barry K."/>
            <person name="Grigoriev I.V."/>
            <person name="Miller A.N."/>
            <person name="O'Donnell K."/>
            <person name="Stajich J.E."/>
            <person name="Bonito G."/>
        </authorList>
    </citation>
    <scope>NUCLEOTIDE SEQUENCE</scope>
    <source>
        <strain evidence="5">NVP60</strain>
    </source>
</reference>
<feature type="domain" description="AMP-dependent synthetase/ligase" evidence="4">
    <location>
        <begin position="224"/>
        <end position="461"/>
    </location>
</feature>
<feature type="region of interest" description="Disordered" evidence="3">
    <location>
        <begin position="403"/>
        <end position="423"/>
    </location>
</feature>
<dbReference type="Gene3D" id="3.40.50.12780">
    <property type="entry name" value="N-terminal domain of ligase-like"/>
    <property type="match status" value="1"/>
</dbReference>
<evidence type="ECO:0000256" key="1">
    <source>
        <dbReference type="ARBA" id="ARBA00022741"/>
    </source>
</evidence>
<accession>A0A9P6R951</accession>
<dbReference type="PANTHER" id="PTHR43272:SF33">
    <property type="entry name" value="AMP-BINDING DOMAIN-CONTAINING PROTEIN-RELATED"/>
    <property type="match status" value="1"/>
</dbReference>
<dbReference type="OrthoDB" id="1700726at2759"/>
<organism evidence="5 6">
    <name type="scientific">Linnemannia gamsii</name>
    <dbReference type="NCBI Taxonomy" id="64522"/>
    <lineage>
        <taxon>Eukaryota</taxon>
        <taxon>Fungi</taxon>
        <taxon>Fungi incertae sedis</taxon>
        <taxon>Mucoromycota</taxon>
        <taxon>Mortierellomycotina</taxon>
        <taxon>Mortierellomycetes</taxon>
        <taxon>Mortierellales</taxon>
        <taxon>Mortierellaceae</taxon>
        <taxon>Linnemannia</taxon>
    </lineage>
</organism>
<dbReference type="SUPFAM" id="SSF56801">
    <property type="entry name" value="Acetyl-CoA synthetase-like"/>
    <property type="match status" value="1"/>
</dbReference>
<dbReference type="Pfam" id="PF00501">
    <property type="entry name" value="AMP-binding"/>
    <property type="match status" value="2"/>
</dbReference>